<organism evidence="8 10">
    <name type="scientific">Xiamenia xianingshaonis</name>
    <dbReference type="NCBI Taxonomy" id="2682776"/>
    <lineage>
        <taxon>Bacteria</taxon>
        <taxon>Bacillati</taxon>
        <taxon>Actinomycetota</taxon>
        <taxon>Coriobacteriia</taxon>
        <taxon>Eggerthellales</taxon>
        <taxon>Eggerthellaceae</taxon>
        <taxon>Xiamenia</taxon>
    </lineage>
</organism>
<feature type="active site" evidence="5">
    <location>
        <position position="24"/>
    </location>
</feature>
<evidence type="ECO:0000313" key="9">
    <source>
        <dbReference type="Proteomes" id="UP000636394"/>
    </source>
</evidence>
<comment type="similarity">
    <text evidence="1">Belongs to the low molecular weight phosphotyrosine protein phosphatase family.</text>
</comment>
<sequence>MRNVQPESEKPTSILFVCHGNICRSPMAEFIMKYLVEEVGLADRFHVESAATSTEEIGNPVYPGTRAVLARLGIDSSGKRARQVTPQDYQDFDLIIGMDSANVKNLRRLFRYDPDHKVSLLLSFAGEDRSIADPWYTDDFEVTYRDIRRGCEALLAALAD</sequence>
<dbReference type="EC" id="3.1.3.48" evidence="2"/>
<keyword evidence="3" id="KW-0378">Hydrolase</keyword>
<dbReference type="PANTHER" id="PTHR11717">
    <property type="entry name" value="LOW MOLECULAR WEIGHT PROTEIN TYROSINE PHOSPHATASE"/>
    <property type="match status" value="1"/>
</dbReference>
<evidence type="ECO:0000256" key="4">
    <source>
        <dbReference type="ARBA" id="ARBA00022912"/>
    </source>
</evidence>
<dbReference type="Proteomes" id="UP000671910">
    <property type="component" value="Chromosome"/>
</dbReference>
<name>A0A9E6SUG3_9ACTN</name>
<evidence type="ECO:0000313" key="10">
    <source>
        <dbReference type="Proteomes" id="UP000671910"/>
    </source>
</evidence>
<dbReference type="Gene3D" id="3.40.50.2300">
    <property type="match status" value="1"/>
</dbReference>
<dbReference type="GO" id="GO:0004725">
    <property type="term" value="F:protein tyrosine phosphatase activity"/>
    <property type="evidence" value="ECO:0007669"/>
    <property type="project" value="UniProtKB-EC"/>
</dbReference>
<feature type="active site" description="Proton donor" evidence="5">
    <location>
        <position position="133"/>
    </location>
</feature>
<gene>
    <name evidence="7" type="ORF">GMI68_01570</name>
    <name evidence="8" type="ORF">J7S26_00525</name>
</gene>
<dbReference type="PRINTS" id="PR00719">
    <property type="entry name" value="LMWPTPASE"/>
</dbReference>
<dbReference type="AlphaFoldDB" id="A0A9E6SUG3"/>
<evidence type="ECO:0000313" key="8">
    <source>
        <dbReference type="EMBL" id="QTU84456.1"/>
    </source>
</evidence>
<dbReference type="InterPro" id="IPR050438">
    <property type="entry name" value="LMW_PTPase"/>
</dbReference>
<dbReference type="InterPro" id="IPR036196">
    <property type="entry name" value="Ptyr_pPase_sf"/>
</dbReference>
<dbReference type="EMBL" id="WPCR01000001">
    <property type="protein sequence ID" value="NHM13469.1"/>
    <property type="molecule type" value="Genomic_DNA"/>
</dbReference>
<dbReference type="PANTHER" id="PTHR11717:SF7">
    <property type="entry name" value="LOW MOLECULAR WEIGHT PHOSPHOTYROSINE PROTEIN PHOSPHATASE"/>
    <property type="match status" value="1"/>
</dbReference>
<proteinExistence type="inferred from homology"/>
<keyword evidence="9" id="KW-1185">Reference proteome</keyword>
<dbReference type="KEGG" id="ebz:J7S26_00525"/>
<keyword evidence="4" id="KW-0904">Protein phosphatase</keyword>
<evidence type="ECO:0000256" key="3">
    <source>
        <dbReference type="ARBA" id="ARBA00022801"/>
    </source>
</evidence>
<dbReference type="Proteomes" id="UP000636394">
    <property type="component" value="Unassembled WGS sequence"/>
</dbReference>
<evidence type="ECO:0000256" key="1">
    <source>
        <dbReference type="ARBA" id="ARBA00011063"/>
    </source>
</evidence>
<dbReference type="EMBL" id="CP072829">
    <property type="protein sequence ID" value="QTU84456.1"/>
    <property type="molecule type" value="Genomic_DNA"/>
</dbReference>
<evidence type="ECO:0000259" key="6">
    <source>
        <dbReference type="SMART" id="SM00226"/>
    </source>
</evidence>
<dbReference type="SUPFAM" id="SSF52788">
    <property type="entry name" value="Phosphotyrosine protein phosphatases I"/>
    <property type="match status" value="1"/>
</dbReference>
<dbReference type="InterPro" id="IPR023485">
    <property type="entry name" value="Ptyr_pPase"/>
</dbReference>
<feature type="active site" description="Nucleophile" evidence="5">
    <location>
        <position position="18"/>
    </location>
</feature>
<dbReference type="Pfam" id="PF01451">
    <property type="entry name" value="LMWPc"/>
    <property type="match status" value="1"/>
</dbReference>
<reference evidence="7 9" key="1">
    <citation type="submission" date="2019-11" db="EMBL/GenBank/DDBJ databases">
        <title>Eggerthellaceae novel genus isolated from the rectal contents of marmort.</title>
        <authorList>
            <person name="Zhang G."/>
        </authorList>
    </citation>
    <scope>NUCLEOTIDE SEQUENCE [LARGE SCALE GENOMIC DNA]</scope>
    <source>
        <strain evidence="7">Zg-886</strain>
        <strain evidence="9">zg-886</strain>
    </source>
</reference>
<evidence type="ECO:0000256" key="5">
    <source>
        <dbReference type="PIRSR" id="PIRSR617867-1"/>
    </source>
</evidence>
<dbReference type="InterPro" id="IPR017867">
    <property type="entry name" value="Tyr_phospatase_low_mol_wt"/>
</dbReference>
<evidence type="ECO:0000256" key="2">
    <source>
        <dbReference type="ARBA" id="ARBA00013064"/>
    </source>
</evidence>
<accession>A0A9E6SUG3</accession>
<dbReference type="CDD" id="cd16343">
    <property type="entry name" value="LMWPTP"/>
    <property type="match status" value="1"/>
</dbReference>
<feature type="domain" description="Phosphotyrosine protein phosphatase I" evidence="6">
    <location>
        <begin position="12"/>
        <end position="157"/>
    </location>
</feature>
<reference evidence="8" key="2">
    <citation type="submission" date="2021-04" db="EMBL/GenBank/DDBJ databases">
        <title>Novel species in family Eggerthellaceae.</title>
        <authorList>
            <person name="Zhang G."/>
        </authorList>
    </citation>
    <scope>NUCLEOTIDE SEQUENCE</scope>
    <source>
        <strain evidence="8">Zg-886</strain>
    </source>
</reference>
<protein>
    <recommendedName>
        <fullName evidence="2">protein-tyrosine-phosphatase</fullName>
        <ecNumber evidence="2">3.1.3.48</ecNumber>
    </recommendedName>
</protein>
<dbReference type="RefSeq" id="WP_166338352.1">
    <property type="nucleotide sequence ID" value="NZ_CP072829.1"/>
</dbReference>
<evidence type="ECO:0000313" key="7">
    <source>
        <dbReference type="EMBL" id="NHM13469.1"/>
    </source>
</evidence>
<dbReference type="SMART" id="SM00226">
    <property type="entry name" value="LMWPc"/>
    <property type="match status" value="1"/>
</dbReference>